<dbReference type="Gene3D" id="2.160.10.10">
    <property type="entry name" value="Hexapeptide repeat proteins"/>
    <property type="match status" value="1"/>
</dbReference>
<evidence type="ECO:0000313" key="5">
    <source>
        <dbReference type="Proteomes" id="UP000463868"/>
    </source>
</evidence>
<dbReference type="PANTHER" id="PTHR43360:SF1">
    <property type="entry name" value="CARBOXYSOME ASSEMBLY PROTEIN CCMM"/>
    <property type="match status" value="1"/>
</dbReference>
<protein>
    <submittedName>
        <fullName evidence="2">Carbonate dehydratase</fullName>
    </submittedName>
</protein>
<reference evidence="2 4" key="2">
    <citation type="submission" date="2019-12" db="EMBL/GenBank/DDBJ databases">
        <title>Acinetobacter haemolyticus comparative genomics.</title>
        <authorList>
            <person name="Castro-Jaimes S."/>
            <person name="Bello-Lopez E."/>
            <person name="Velazquez-Acosta C."/>
            <person name="Volkow-Fernandez P."/>
            <person name="Lozano-Zarain P."/>
            <person name="Castillo Ramirez S."/>
            <person name="Cevallos M.A."/>
        </authorList>
    </citation>
    <scope>NUCLEOTIDE SEQUENCE [LARGE SCALE GENOMIC DNA]</scope>
    <source>
        <strain evidence="2 4">AN10</strain>
    </source>
</reference>
<reference evidence="3 5" key="1">
    <citation type="submission" date="2018-08" db="EMBL/GenBank/DDBJ databases">
        <title>Analysis of the genomic diversity of Mexican Acinetobacter haemolyticus clinical isolates.</title>
        <authorList>
            <person name="Castro-Jaimes S."/>
            <person name="Cevallos M.A."/>
        </authorList>
    </citation>
    <scope>NUCLEOTIDE SEQUENCE [LARGE SCALE GENOMIC DNA]</scope>
    <source>
        <strain evidence="3 5">AN43</strain>
    </source>
</reference>
<dbReference type="RefSeq" id="WP_005089914.1">
    <property type="nucleotide sequence ID" value="NZ_CAXNZT010000006.1"/>
</dbReference>
<dbReference type="Pfam" id="PF00132">
    <property type="entry name" value="Hexapep"/>
    <property type="match status" value="1"/>
</dbReference>
<evidence type="ECO:0000313" key="4">
    <source>
        <dbReference type="Proteomes" id="UP000451048"/>
    </source>
</evidence>
<comment type="similarity">
    <text evidence="1">Belongs to the gamma-class carbonic anhydrase family.</text>
</comment>
<dbReference type="SUPFAM" id="SSF51161">
    <property type="entry name" value="Trimeric LpxA-like enzymes"/>
    <property type="match status" value="1"/>
</dbReference>
<dbReference type="InterPro" id="IPR001451">
    <property type="entry name" value="Hexapep"/>
</dbReference>
<dbReference type="EMBL" id="WTTO01000014">
    <property type="protein sequence ID" value="NAR73234.1"/>
    <property type="molecule type" value="Genomic_DNA"/>
</dbReference>
<accession>A0A1L6KLL9</accession>
<evidence type="ECO:0000313" key="3">
    <source>
        <dbReference type="EMBL" id="QHI13027.1"/>
    </source>
</evidence>
<dbReference type="InterPro" id="IPR011004">
    <property type="entry name" value="Trimer_LpxA-like_sf"/>
</dbReference>
<dbReference type="CDD" id="cd00710">
    <property type="entry name" value="LbH_gamma_CA"/>
    <property type="match status" value="1"/>
</dbReference>
<gene>
    <name evidence="3" type="ORF">AhaeAN43_06385</name>
    <name evidence="2" type="ORF">GPS52_06940</name>
</gene>
<sequence>MLRKNPSGHLPVIDQSAYVDQTAIICGKVIVHANVFIGPYAVIRADETDEHGEMEPIIIGANSNIQDGVVIHSKAGAAVKIGENSSIAHRSIIHGPCEIGRHVFVGFNSVLFNCKVGDHSAIRHNAVVDGRDLPSHFYVPAMSYINPKTDLSQYPPVDVSISEFSESVVSTNIELVKGYKALHNEF</sequence>
<proteinExistence type="inferred from homology"/>
<dbReference type="PANTHER" id="PTHR43360">
    <property type="entry name" value="CARBON DIOXIDE CONCENTRATING MECHANISM PROTEIN CCMM"/>
    <property type="match status" value="1"/>
</dbReference>
<organism evidence="2 4">
    <name type="scientific">Acinetobacter haemolyticus</name>
    <dbReference type="NCBI Taxonomy" id="29430"/>
    <lineage>
        <taxon>Bacteria</taxon>
        <taxon>Pseudomonadati</taxon>
        <taxon>Pseudomonadota</taxon>
        <taxon>Gammaproteobacteria</taxon>
        <taxon>Moraxellales</taxon>
        <taxon>Moraxellaceae</taxon>
        <taxon>Acinetobacter</taxon>
    </lineage>
</organism>
<dbReference type="STRING" id="29430.AHTJS_06135"/>
<evidence type="ECO:0000313" key="2">
    <source>
        <dbReference type="EMBL" id="NAR73234.1"/>
    </source>
</evidence>
<dbReference type="Proteomes" id="UP000463868">
    <property type="component" value="Chromosome"/>
</dbReference>
<dbReference type="Proteomes" id="UP000451048">
    <property type="component" value="Unassembled WGS sequence"/>
</dbReference>
<dbReference type="KEGG" id="ahl:AHTJS_06135"/>
<dbReference type="AlphaFoldDB" id="A0A1L6KLL9"/>
<name>A0A1L6KLL9_ACIHA</name>
<dbReference type="EMBL" id="CP031976">
    <property type="protein sequence ID" value="QHI13027.1"/>
    <property type="molecule type" value="Genomic_DNA"/>
</dbReference>
<dbReference type="InterPro" id="IPR047223">
    <property type="entry name" value="CA_gamma_LbH"/>
</dbReference>
<dbReference type="InterPro" id="IPR052265">
    <property type="entry name" value="Gamma-CA"/>
</dbReference>
<dbReference type="OrthoDB" id="9803036at2"/>
<evidence type="ECO:0000256" key="1">
    <source>
        <dbReference type="ARBA" id="ARBA00023595"/>
    </source>
</evidence>